<gene>
    <name evidence="1" type="ORF">Atai01_43690</name>
</gene>
<evidence type="ECO:0000313" key="1">
    <source>
        <dbReference type="EMBL" id="GLY67750.1"/>
    </source>
</evidence>
<protein>
    <submittedName>
        <fullName evidence="1">Uncharacterized protein</fullName>
    </submittedName>
</protein>
<dbReference type="Proteomes" id="UP001165136">
    <property type="component" value="Unassembled WGS sequence"/>
</dbReference>
<proteinExistence type="predicted"/>
<evidence type="ECO:0000313" key="2">
    <source>
        <dbReference type="Proteomes" id="UP001165136"/>
    </source>
</evidence>
<sequence>MASPGALNGSAGTIRVQSALAGGSAPAWSAVRSTDLIIGTAATVAISNSTGGAIAIRVRIDARSEPLSRSIAAR</sequence>
<reference evidence="1" key="1">
    <citation type="submission" date="2023-03" db="EMBL/GenBank/DDBJ databases">
        <title>Amycolatopsis taiwanensis NBRC 103393.</title>
        <authorList>
            <person name="Ichikawa N."/>
            <person name="Sato H."/>
            <person name="Tonouchi N."/>
        </authorList>
    </citation>
    <scope>NUCLEOTIDE SEQUENCE</scope>
    <source>
        <strain evidence="1">NBRC 103393</strain>
    </source>
</reference>
<organism evidence="1 2">
    <name type="scientific">Amycolatopsis taiwanensis</name>
    <dbReference type="NCBI Taxonomy" id="342230"/>
    <lineage>
        <taxon>Bacteria</taxon>
        <taxon>Bacillati</taxon>
        <taxon>Actinomycetota</taxon>
        <taxon>Actinomycetes</taxon>
        <taxon>Pseudonocardiales</taxon>
        <taxon>Pseudonocardiaceae</taxon>
        <taxon>Amycolatopsis</taxon>
    </lineage>
</organism>
<dbReference type="EMBL" id="BSTI01000009">
    <property type="protein sequence ID" value="GLY67750.1"/>
    <property type="molecule type" value="Genomic_DNA"/>
</dbReference>
<name>A0A9W6R5A9_9PSEU</name>
<dbReference type="AlphaFoldDB" id="A0A9W6R5A9"/>
<accession>A0A9W6R5A9</accession>
<comment type="caution">
    <text evidence="1">The sequence shown here is derived from an EMBL/GenBank/DDBJ whole genome shotgun (WGS) entry which is preliminary data.</text>
</comment>
<keyword evidence="2" id="KW-1185">Reference proteome</keyword>